<evidence type="ECO:0000313" key="3">
    <source>
        <dbReference type="Proteomes" id="UP000799757"/>
    </source>
</evidence>
<dbReference type="EMBL" id="MU001830">
    <property type="protein sequence ID" value="KAF2796475.1"/>
    <property type="molecule type" value="Genomic_DNA"/>
</dbReference>
<name>A0A6A6XKR6_9PLEO</name>
<dbReference type="InterPro" id="IPR027417">
    <property type="entry name" value="P-loop_NTPase"/>
</dbReference>
<evidence type="ECO:0000259" key="1">
    <source>
        <dbReference type="Pfam" id="PF01926"/>
    </source>
</evidence>
<dbReference type="AlphaFoldDB" id="A0A6A6XKR6"/>
<dbReference type="GO" id="GO:0005525">
    <property type="term" value="F:GTP binding"/>
    <property type="evidence" value="ECO:0007669"/>
    <property type="project" value="InterPro"/>
</dbReference>
<organism evidence="2 3">
    <name type="scientific">Melanomma pulvis-pyrius CBS 109.77</name>
    <dbReference type="NCBI Taxonomy" id="1314802"/>
    <lineage>
        <taxon>Eukaryota</taxon>
        <taxon>Fungi</taxon>
        <taxon>Dikarya</taxon>
        <taxon>Ascomycota</taxon>
        <taxon>Pezizomycotina</taxon>
        <taxon>Dothideomycetes</taxon>
        <taxon>Pleosporomycetidae</taxon>
        <taxon>Pleosporales</taxon>
        <taxon>Melanommataceae</taxon>
        <taxon>Melanomma</taxon>
    </lineage>
</organism>
<feature type="domain" description="G" evidence="1">
    <location>
        <begin position="1"/>
        <end position="60"/>
    </location>
</feature>
<dbReference type="Proteomes" id="UP000799757">
    <property type="component" value="Unassembled WGS sequence"/>
</dbReference>
<protein>
    <recommendedName>
        <fullName evidence="1">G domain-containing protein</fullName>
    </recommendedName>
</protein>
<sequence>MGMTGAGKSTFISLCTQETVATIGHELSSCTTRVTVHTMSFQDRTIHLIDTPGFDDSGRTDGETLQELSYWLAAAYEREIQLSGIIYLHRITDTRLQGSASRGLTAFKKMCGEDSYCGIVIATTRWDELAPEQIAAASKRHQELRDRAWGDIVEKGGRVVPLSAARIDAMNIIKHIMNKDRRLTLEFQKQIVDEERPIHETDAGKVLFDALDEYQQKFQYTLQDSENAMNDAITARHRLGASQVSDAVVDMSKDMRPLRDDLARMQQRVGDVRKEWERKLQRDAEIFQEASRLNKEKLRRKEEQLEQLRSIKSVSTASEFYLREEVQSLEKEKEGIVIRKRQRLEERYVGSHTRRTTVLSTVGTALAVGQLVAAMACTVM</sequence>
<accession>A0A6A6XKR6</accession>
<dbReference type="Pfam" id="PF01926">
    <property type="entry name" value="MMR_HSR1"/>
    <property type="match status" value="1"/>
</dbReference>
<keyword evidence="3" id="KW-1185">Reference proteome</keyword>
<reference evidence="2" key="1">
    <citation type="journal article" date="2020" name="Stud. Mycol.">
        <title>101 Dothideomycetes genomes: a test case for predicting lifestyles and emergence of pathogens.</title>
        <authorList>
            <person name="Haridas S."/>
            <person name="Albert R."/>
            <person name="Binder M."/>
            <person name="Bloem J."/>
            <person name="Labutti K."/>
            <person name="Salamov A."/>
            <person name="Andreopoulos B."/>
            <person name="Baker S."/>
            <person name="Barry K."/>
            <person name="Bills G."/>
            <person name="Bluhm B."/>
            <person name="Cannon C."/>
            <person name="Castanera R."/>
            <person name="Culley D."/>
            <person name="Daum C."/>
            <person name="Ezra D."/>
            <person name="Gonzalez J."/>
            <person name="Henrissat B."/>
            <person name="Kuo A."/>
            <person name="Liang C."/>
            <person name="Lipzen A."/>
            <person name="Lutzoni F."/>
            <person name="Magnuson J."/>
            <person name="Mondo S."/>
            <person name="Nolan M."/>
            <person name="Ohm R."/>
            <person name="Pangilinan J."/>
            <person name="Park H.-J."/>
            <person name="Ramirez L."/>
            <person name="Alfaro M."/>
            <person name="Sun H."/>
            <person name="Tritt A."/>
            <person name="Yoshinaga Y."/>
            <person name="Zwiers L.-H."/>
            <person name="Turgeon B."/>
            <person name="Goodwin S."/>
            <person name="Spatafora J."/>
            <person name="Crous P."/>
            <person name="Grigoriev I."/>
        </authorList>
    </citation>
    <scope>NUCLEOTIDE SEQUENCE</scope>
    <source>
        <strain evidence="2">CBS 109.77</strain>
    </source>
</reference>
<dbReference type="InterPro" id="IPR006073">
    <property type="entry name" value="GTP-bd"/>
</dbReference>
<evidence type="ECO:0000313" key="2">
    <source>
        <dbReference type="EMBL" id="KAF2796475.1"/>
    </source>
</evidence>
<dbReference type="CDD" id="cd00882">
    <property type="entry name" value="Ras_like_GTPase"/>
    <property type="match status" value="1"/>
</dbReference>
<proteinExistence type="predicted"/>
<dbReference type="OrthoDB" id="8954335at2759"/>
<gene>
    <name evidence="2" type="ORF">K505DRAFT_300171</name>
</gene>
<dbReference type="SUPFAM" id="SSF52540">
    <property type="entry name" value="P-loop containing nucleoside triphosphate hydrolases"/>
    <property type="match status" value="1"/>
</dbReference>
<dbReference type="Gene3D" id="3.40.50.300">
    <property type="entry name" value="P-loop containing nucleotide triphosphate hydrolases"/>
    <property type="match status" value="1"/>
</dbReference>